<evidence type="ECO:0000313" key="1">
    <source>
        <dbReference type="EMBL" id="MEC4294385.1"/>
    </source>
</evidence>
<proteinExistence type="predicted"/>
<evidence type="ECO:0000313" key="2">
    <source>
        <dbReference type="Proteomes" id="UP001343724"/>
    </source>
</evidence>
<gene>
    <name evidence="1" type="ORF">VJ920_03555</name>
</gene>
<accession>A0ABU6IX64</accession>
<dbReference type="RefSeq" id="WP_326439566.1">
    <property type="nucleotide sequence ID" value="NZ_JAYMFH010000003.1"/>
</dbReference>
<sequence>MTPSIMQDERKCYATGAGIHLDRHHVFKGSRRNASERNGLWVWLRHDVHMAMHDHCPPWEKLESALKIAAQRAFEANGGTREEFMREFGANYIEEGDGQ</sequence>
<keyword evidence="2" id="KW-1185">Reference proteome</keyword>
<evidence type="ECO:0008006" key="3">
    <source>
        <dbReference type="Google" id="ProtNLM"/>
    </source>
</evidence>
<dbReference type="Proteomes" id="UP001343724">
    <property type="component" value="Unassembled WGS sequence"/>
</dbReference>
<dbReference type="EMBL" id="JAYMFH010000003">
    <property type="protein sequence ID" value="MEC4294385.1"/>
    <property type="molecule type" value="Genomic_DNA"/>
</dbReference>
<protein>
    <recommendedName>
        <fullName evidence="3">HNH endonuclease</fullName>
    </recommendedName>
</protein>
<reference evidence="1 2" key="1">
    <citation type="submission" date="2024-01" db="EMBL/GenBank/DDBJ databases">
        <title>novel species in genus Adlercreutzia.</title>
        <authorList>
            <person name="Liu X."/>
        </authorList>
    </citation>
    <scope>NUCLEOTIDE SEQUENCE [LARGE SCALE GENOMIC DNA]</scope>
    <source>
        <strain evidence="1 2">R22</strain>
    </source>
</reference>
<comment type="caution">
    <text evidence="1">The sequence shown here is derived from an EMBL/GenBank/DDBJ whole genome shotgun (WGS) entry which is preliminary data.</text>
</comment>
<organism evidence="1 2">
    <name type="scientific">Adlercreutzia shanghongiae</name>
    <dbReference type="NCBI Taxonomy" id="3111773"/>
    <lineage>
        <taxon>Bacteria</taxon>
        <taxon>Bacillati</taxon>
        <taxon>Actinomycetota</taxon>
        <taxon>Coriobacteriia</taxon>
        <taxon>Eggerthellales</taxon>
        <taxon>Eggerthellaceae</taxon>
        <taxon>Adlercreutzia</taxon>
    </lineage>
</organism>
<name>A0ABU6IX64_9ACTN</name>